<protein>
    <recommendedName>
        <fullName evidence="3">BTB domain-containing protein</fullName>
    </recommendedName>
</protein>
<dbReference type="Gene3D" id="3.30.710.10">
    <property type="entry name" value="Potassium Channel Kv1.1, Chain A"/>
    <property type="match status" value="1"/>
</dbReference>
<comment type="caution">
    <text evidence="1">The sequence shown here is derived from an EMBL/GenBank/DDBJ whole genome shotgun (WGS) entry which is preliminary data.</text>
</comment>
<gene>
    <name evidence="1" type="ORF">RirG_233070</name>
</gene>
<keyword evidence="2" id="KW-1185">Reference proteome</keyword>
<reference evidence="1 2" key="1">
    <citation type="submission" date="2014-02" db="EMBL/GenBank/DDBJ databases">
        <title>Single nucleus genome sequencing reveals high similarity among nuclei of an endomycorrhizal fungus.</title>
        <authorList>
            <person name="Lin K."/>
            <person name="Geurts R."/>
            <person name="Zhang Z."/>
            <person name="Limpens E."/>
            <person name="Saunders D.G."/>
            <person name="Mu D."/>
            <person name="Pang E."/>
            <person name="Cao H."/>
            <person name="Cha H."/>
            <person name="Lin T."/>
            <person name="Zhou Q."/>
            <person name="Shang Y."/>
            <person name="Li Y."/>
            <person name="Ivanov S."/>
            <person name="Sharma T."/>
            <person name="Velzen R.V."/>
            <person name="Ruijter N.D."/>
            <person name="Aanen D.K."/>
            <person name="Win J."/>
            <person name="Kamoun S."/>
            <person name="Bisseling T."/>
            <person name="Huang S."/>
        </authorList>
    </citation>
    <scope>NUCLEOTIDE SEQUENCE [LARGE SCALE GENOMIC DNA]</scope>
    <source>
        <strain evidence="2">DAOM197198w</strain>
    </source>
</reference>
<sequence>MGLWYIYGGEPSLKNYDNLDIIKIMVAASELNLQELVIYTQSFLINYKADWMEQNFSLVYQTSFENDSFLELQKFCTDLMSKNPDKIFNSRKNFDLAYSN</sequence>
<accession>A0A015LIE5</accession>
<dbReference type="InterPro" id="IPR011333">
    <property type="entry name" value="SKP1/BTB/POZ_sf"/>
</dbReference>
<name>A0A015LIE5_RHIIW</name>
<dbReference type="Proteomes" id="UP000022910">
    <property type="component" value="Unassembled WGS sequence"/>
</dbReference>
<dbReference type="AlphaFoldDB" id="A0A015LIE5"/>
<evidence type="ECO:0000313" key="1">
    <source>
        <dbReference type="EMBL" id="EXX54588.1"/>
    </source>
</evidence>
<organism evidence="1 2">
    <name type="scientific">Rhizophagus irregularis (strain DAOM 197198w)</name>
    <name type="common">Glomus intraradices</name>
    <dbReference type="NCBI Taxonomy" id="1432141"/>
    <lineage>
        <taxon>Eukaryota</taxon>
        <taxon>Fungi</taxon>
        <taxon>Fungi incertae sedis</taxon>
        <taxon>Mucoromycota</taxon>
        <taxon>Glomeromycotina</taxon>
        <taxon>Glomeromycetes</taxon>
        <taxon>Glomerales</taxon>
        <taxon>Glomeraceae</taxon>
        <taxon>Rhizophagus</taxon>
    </lineage>
</organism>
<evidence type="ECO:0008006" key="3">
    <source>
        <dbReference type="Google" id="ProtNLM"/>
    </source>
</evidence>
<proteinExistence type="predicted"/>
<evidence type="ECO:0000313" key="2">
    <source>
        <dbReference type="Proteomes" id="UP000022910"/>
    </source>
</evidence>
<dbReference type="HOGENOM" id="CLU_2307591_0_0_1"/>
<dbReference type="EMBL" id="JEMT01028457">
    <property type="protein sequence ID" value="EXX54588.1"/>
    <property type="molecule type" value="Genomic_DNA"/>
</dbReference>